<evidence type="ECO:0000313" key="2">
    <source>
        <dbReference type="EMBL" id="GAA5801441.1"/>
    </source>
</evidence>
<dbReference type="EMBL" id="BAABUJ010000019">
    <property type="protein sequence ID" value="GAA5801441.1"/>
    <property type="molecule type" value="Genomic_DNA"/>
</dbReference>
<protein>
    <submittedName>
        <fullName evidence="2">Uncharacterized protein</fullName>
    </submittedName>
</protein>
<comment type="caution">
    <text evidence="2">The sequence shown here is derived from an EMBL/GenBank/DDBJ whole genome shotgun (WGS) entry which is preliminary data.</text>
</comment>
<name>A0ABP9Y365_9FUNG</name>
<keyword evidence="3" id="KW-1185">Reference proteome</keyword>
<feature type="region of interest" description="Disordered" evidence="1">
    <location>
        <begin position="46"/>
        <end position="68"/>
    </location>
</feature>
<sequence length="182" mass="19998">MQNAGCSPSVLRDYLDKNLPVTNNIAWSQYAKENFDNTAKIVVEKNAGASSDDKPKEQSPAENDGSLVCKDNGTSYDCSVKGLDLSKILPKEFIFITQKLGPAPLSHFASNTERINEINGLFEEAHLGLMHSHFFGVRGQMKSSIENNPVQNSLIEYLASIGVDRNTYTDETQLSSVDGYCS</sequence>
<evidence type="ECO:0000256" key="1">
    <source>
        <dbReference type="SAM" id="MobiDB-lite"/>
    </source>
</evidence>
<dbReference type="Proteomes" id="UP001476247">
    <property type="component" value="Unassembled WGS sequence"/>
</dbReference>
<evidence type="ECO:0000313" key="3">
    <source>
        <dbReference type="Proteomes" id="UP001476247"/>
    </source>
</evidence>
<proteinExistence type="predicted"/>
<organism evidence="2 3">
    <name type="scientific">Helicostylum pulchrum</name>
    <dbReference type="NCBI Taxonomy" id="562976"/>
    <lineage>
        <taxon>Eukaryota</taxon>
        <taxon>Fungi</taxon>
        <taxon>Fungi incertae sedis</taxon>
        <taxon>Mucoromycota</taxon>
        <taxon>Mucoromycotina</taxon>
        <taxon>Mucoromycetes</taxon>
        <taxon>Mucorales</taxon>
        <taxon>Mucorineae</taxon>
        <taxon>Mucoraceae</taxon>
        <taxon>Helicostylum</taxon>
    </lineage>
</organism>
<reference evidence="2 3" key="1">
    <citation type="submission" date="2024-04" db="EMBL/GenBank/DDBJ databases">
        <title>genome sequences of Mucor flavus KT1a and Helicostylum pulchrum KT1b strains isolation_sourced from the surface of a dry-aged beef.</title>
        <authorList>
            <person name="Toyotome T."/>
            <person name="Hosono M."/>
            <person name="Torimaru M."/>
            <person name="Fukuda K."/>
            <person name="Mikami N."/>
        </authorList>
    </citation>
    <scope>NUCLEOTIDE SEQUENCE [LARGE SCALE GENOMIC DNA]</scope>
    <source>
        <strain evidence="2 3">KT1b</strain>
    </source>
</reference>
<accession>A0ABP9Y365</accession>
<gene>
    <name evidence="2" type="ORF">HPULCUR_006887</name>
</gene>